<gene>
    <name evidence="1" type="ORF">HZ995_06570</name>
</gene>
<dbReference type="KEGG" id="cact:HZ995_06570"/>
<keyword evidence="1" id="KW-0969">Cilium</keyword>
<dbReference type="AlphaFoldDB" id="A0A975ESS5"/>
<name>A0A975ESS5_9RHOB</name>
<dbReference type="EMBL" id="CP060010">
    <property type="protein sequence ID" value="QTN37162.1"/>
    <property type="molecule type" value="Genomic_DNA"/>
</dbReference>
<organism evidence="1 2">
    <name type="scientific">Cognatishimia activa</name>
    <dbReference type="NCBI Taxonomy" id="1715691"/>
    <lineage>
        <taxon>Bacteria</taxon>
        <taxon>Pseudomonadati</taxon>
        <taxon>Pseudomonadota</taxon>
        <taxon>Alphaproteobacteria</taxon>
        <taxon>Rhodobacterales</taxon>
        <taxon>Paracoccaceae</taxon>
        <taxon>Cognatishimia</taxon>
    </lineage>
</organism>
<protein>
    <submittedName>
        <fullName evidence="1">Flagellar biosynthesis protein FlgH</fullName>
    </submittedName>
</protein>
<keyword evidence="1" id="KW-0966">Cell projection</keyword>
<dbReference type="RefSeq" id="WP_209357856.1">
    <property type="nucleotide sequence ID" value="NZ_CP060010.1"/>
</dbReference>
<proteinExistence type="predicted"/>
<reference evidence="1" key="1">
    <citation type="submission" date="2020-07" db="EMBL/GenBank/DDBJ databases">
        <title>Genome sequences of bacteria associated with the marine, planktonic diatom Thalassiosira profunda strain ECT2AJA-044.</title>
        <authorList>
            <person name="Gargas C.B."/>
            <person name="Roberts W.R."/>
            <person name="Alverson A.J."/>
        </authorList>
    </citation>
    <scope>NUCLEOTIDE SEQUENCE</scope>
    <source>
        <strain evidence="1">ECT2AJA-044</strain>
    </source>
</reference>
<evidence type="ECO:0000313" key="1">
    <source>
        <dbReference type="EMBL" id="QTN37162.1"/>
    </source>
</evidence>
<accession>A0A975ESS5</accession>
<keyword evidence="1" id="KW-0282">Flagellum</keyword>
<sequence>MKKLLIILLGPLLLGPTGYFLGQMMAPEAAPPPAEMADQEMQMKKDEAGKVAAAPKEILFKMPLGKFTVQVMQPENVLHIVIDMDVYLAGASEFERLNGAEGRARLRDGAIGVLSDMAETTLWVDPGEENNLDRLKMIEEIVRKMHRDFDAIRTARINEFSTARTNRM</sequence>
<dbReference type="Proteomes" id="UP000665026">
    <property type="component" value="Chromosome"/>
</dbReference>
<evidence type="ECO:0000313" key="2">
    <source>
        <dbReference type="Proteomes" id="UP000665026"/>
    </source>
</evidence>